<dbReference type="OrthoDB" id="3251587at2759"/>
<dbReference type="InterPro" id="IPR029058">
    <property type="entry name" value="AB_hydrolase_fold"/>
</dbReference>
<keyword evidence="3" id="KW-1185">Reference proteome</keyword>
<protein>
    <recommendedName>
        <fullName evidence="1">AB hydrolase-1 domain-containing protein</fullName>
    </recommendedName>
</protein>
<evidence type="ECO:0000259" key="1">
    <source>
        <dbReference type="Pfam" id="PF12697"/>
    </source>
</evidence>
<dbReference type="SUPFAM" id="SSF53474">
    <property type="entry name" value="alpha/beta-Hydrolases"/>
    <property type="match status" value="1"/>
</dbReference>
<accession>A0A4S4M558</accession>
<comment type="caution">
    <text evidence="2">The sequence shown here is derived from an EMBL/GenBank/DDBJ whole genome shotgun (WGS) entry which is preliminary data.</text>
</comment>
<feature type="domain" description="AB hydrolase-1" evidence="1">
    <location>
        <begin position="43"/>
        <end position="359"/>
    </location>
</feature>
<proteinExistence type="predicted"/>
<evidence type="ECO:0000313" key="2">
    <source>
        <dbReference type="EMBL" id="THH19421.1"/>
    </source>
</evidence>
<reference evidence="2 3" key="1">
    <citation type="submission" date="2019-02" db="EMBL/GenBank/DDBJ databases">
        <title>Genome sequencing of the rare red list fungi Bondarzewia mesenterica.</title>
        <authorList>
            <person name="Buettner E."/>
            <person name="Kellner H."/>
        </authorList>
    </citation>
    <scope>NUCLEOTIDE SEQUENCE [LARGE SCALE GENOMIC DNA]</scope>
    <source>
        <strain evidence="2 3">DSM 108281</strain>
    </source>
</reference>
<evidence type="ECO:0000313" key="3">
    <source>
        <dbReference type="Proteomes" id="UP000310158"/>
    </source>
</evidence>
<dbReference type="Proteomes" id="UP000310158">
    <property type="component" value="Unassembled WGS sequence"/>
</dbReference>
<dbReference type="Gene3D" id="3.40.50.1820">
    <property type="entry name" value="alpha/beta hydrolase"/>
    <property type="match status" value="1"/>
</dbReference>
<sequence length="365" mass="40183">MAKTILVDGNGTRLAYIDSGPPSGTVYTTIFAVHGVEFTNPIFQKVSVLCRANHVRFVAINRREYKGSTPFTETEKAIITNGTDTQKMNWLKDRGLEIANFVDAFIQRENLSLVSADGKRGGVALLGWSSGATFTAAAISNIDALPSDVRARLVSRLRVHIMQGSLLTHLFPSMLFCILIAPLAEPPSIAFGLPFPPQTFSPQIDTSIPAKARIPAFTLWITSYFQHGDLSTRDTNVLEYVLPATFRMPSIWNMSSVEIADIIDEGPNSTVETPFALNFMTQALAVYNKATFDKSTRALLPHLKVWEISGDATASFSLAALWSMQDDDKAHGGNNINYKIVPGANHFMHWDEPDKTVEAYLEALL</sequence>
<dbReference type="InterPro" id="IPR000073">
    <property type="entry name" value="AB_hydrolase_1"/>
</dbReference>
<dbReference type="EMBL" id="SGPL01000046">
    <property type="protein sequence ID" value="THH19421.1"/>
    <property type="molecule type" value="Genomic_DNA"/>
</dbReference>
<organism evidence="2 3">
    <name type="scientific">Bondarzewia mesenterica</name>
    <dbReference type="NCBI Taxonomy" id="1095465"/>
    <lineage>
        <taxon>Eukaryota</taxon>
        <taxon>Fungi</taxon>
        <taxon>Dikarya</taxon>
        <taxon>Basidiomycota</taxon>
        <taxon>Agaricomycotina</taxon>
        <taxon>Agaricomycetes</taxon>
        <taxon>Russulales</taxon>
        <taxon>Bondarzewiaceae</taxon>
        <taxon>Bondarzewia</taxon>
    </lineage>
</organism>
<name>A0A4S4M558_9AGAM</name>
<gene>
    <name evidence="2" type="ORF">EW146_g1768</name>
</gene>
<dbReference type="Pfam" id="PF12697">
    <property type="entry name" value="Abhydrolase_6"/>
    <property type="match status" value="1"/>
</dbReference>
<dbReference type="AlphaFoldDB" id="A0A4S4M558"/>